<dbReference type="InterPro" id="IPR045175">
    <property type="entry name" value="M28_fam"/>
</dbReference>
<dbReference type="PANTHER" id="PTHR12147:SF56">
    <property type="entry name" value="AMINOPEPTIDASE YDR415C-RELATED"/>
    <property type="match status" value="1"/>
</dbReference>
<keyword evidence="5 9" id="KW-0732">Signal</keyword>
<dbReference type="AlphaFoldDB" id="A0A1Y2AIC6"/>
<proteinExistence type="inferred from homology"/>
<dbReference type="Pfam" id="PF04389">
    <property type="entry name" value="Peptidase_M28"/>
    <property type="match status" value="1"/>
</dbReference>
<evidence type="ECO:0000256" key="6">
    <source>
        <dbReference type="ARBA" id="ARBA00022801"/>
    </source>
</evidence>
<dbReference type="Gene3D" id="3.40.630.10">
    <property type="entry name" value="Zn peptidases"/>
    <property type="match status" value="1"/>
</dbReference>
<keyword evidence="4 9" id="KW-0479">Metal-binding</keyword>
<accession>A0A1Y2AIC6</accession>
<dbReference type="EMBL" id="MCFC01000096">
    <property type="protein sequence ID" value="ORY22232.1"/>
    <property type="molecule type" value="Genomic_DNA"/>
</dbReference>
<keyword evidence="2" id="KW-0031">Aminopeptidase</keyword>
<dbReference type="SUPFAM" id="SSF53187">
    <property type="entry name" value="Zn-dependent exopeptidases"/>
    <property type="match status" value="1"/>
</dbReference>
<keyword evidence="6 9" id="KW-0378">Hydrolase</keyword>
<dbReference type="STRING" id="71784.A0A1Y2AIC6"/>
<evidence type="ECO:0000256" key="8">
    <source>
        <dbReference type="ARBA" id="ARBA00043962"/>
    </source>
</evidence>
<comment type="cofactor">
    <cofactor evidence="1">
        <name>Zn(2+)</name>
        <dbReference type="ChEBI" id="CHEBI:29105"/>
    </cofactor>
</comment>
<keyword evidence="3 9" id="KW-0645">Protease</keyword>
<evidence type="ECO:0000256" key="2">
    <source>
        <dbReference type="ARBA" id="ARBA00022438"/>
    </source>
</evidence>
<dbReference type="OrthoDB" id="2214at2759"/>
<dbReference type="GO" id="GO:0004177">
    <property type="term" value="F:aminopeptidase activity"/>
    <property type="evidence" value="ECO:0007669"/>
    <property type="project" value="UniProtKB-KW"/>
</dbReference>
<dbReference type="InParanoid" id="A0A1Y2AIC6"/>
<evidence type="ECO:0000256" key="7">
    <source>
        <dbReference type="ARBA" id="ARBA00022833"/>
    </source>
</evidence>
<sequence length="388" mass="43161">MMYTLAVLLWSLLATTSAHQVHQHASTATLNHPESTILEALSTYNDPVQAMVALHPSSADMLAEPRLLEVMDGSEVRWMTEGDKLRLRREDIDFIDWTRRDLLVERGFQADPNMPKVSHQAQVRKVFPHLSTTNMFEFLETFTAYYNRLYTSKTGVESQRWLYDEILDIIRKAPSTCRLSVEQIPHLFPQNSIIARFSPSGPRNISQTVTIIGSHLDSVNQYFPLLNAPGADDDGSGTATILEAFRSLVQVGYSPVDGPVEFHWWAGEEAGLLGSMDVAEDYKARGLNVGAVLNVDETAFIKVNSTPAINLIEVGATEKLNKWVHDLAKEYVDIGVKYSGMVGRGLDHQAWTRHGYSAVSIVEGDQAEGGWLPFPHTGASFTARNSKS</sequence>
<evidence type="ECO:0000313" key="11">
    <source>
        <dbReference type="EMBL" id="ORY22232.1"/>
    </source>
</evidence>
<gene>
    <name evidence="11" type="ORF">BCR39DRAFT_551869</name>
</gene>
<dbReference type="EC" id="3.4.-.-" evidence="9"/>
<evidence type="ECO:0000256" key="1">
    <source>
        <dbReference type="ARBA" id="ARBA00001947"/>
    </source>
</evidence>
<comment type="similarity">
    <text evidence="8">Belongs to the peptidase M28 family. M28E subfamily.</text>
</comment>
<reference evidence="11 12" key="1">
    <citation type="submission" date="2016-07" db="EMBL/GenBank/DDBJ databases">
        <title>Pervasive Adenine N6-methylation of Active Genes in Fungi.</title>
        <authorList>
            <consortium name="DOE Joint Genome Institute"/>
            <person name="Mondo S.J."/>
            <person name="Dannebaum R.O."/>
            <person name="Kuo R.C."/>
            <person name="Labutti K."/>
            <person name="Haridas S."/>
            <person name="Kuo A."/>
            <person name="Salamov A."/>
            <person name="Ahrendt S.R."/>
            <person name="Lipzen A."/>
            <person name="Sullivan W."/>
            <person name="Andreopoulos W.B."/>
            <person name="Clum A."/>
            <person name="Lindquist E."/>
            <person name="Daum C."/>
            <person name="Ramamoorthy G.K."/>
            <person name="Gryganskyi A."/>
            <person name="Culley D."/>
            <person name="Magnuson J.K."/>
            <person name="James T.Y."/>
            <person name="O'Malley M.A."/>
            <person name="Stajich J.E."/>
            <person name="Spatafora J.W."/>
            <person name="Visel A."/>
            <person name="Grigoriev I.V."/>
        </authorList>
    </citation>
    <scope>NUCLEOTIDE SEQUENCE [LARGE SCALE GENOMIC DNA]</scope>
    <source>
        <strain evidence="11 12">68-887.2</strain>
    </source>
</reference>
<keyword evidence="12" id="KW-1185">Reference proteome</keyword>
<feature type="chain" id="PRO_5011813446" description="Peptide hydrolase" evidence="9">
    <location>
        <begin position="19"/>
        <end position="388"/>
    </location>
</feature>
<dbReference type="InterPro" id="IPR007484">
    <property type="entry name" value="Peptidase_M28"/>
</dbReference>
<organism evidence="11 12">
    <name type="scientific">Naematelia encephala</name>
    <dbReference type="NCBI Taxonomy" id="71784"/>
    <lineage>
        <taxon>Eukaryota</taxon>
        <taxon>Fungi</taxon>
        <taxon>Dikarya</taxon>
        <taxon>Basidiomycota</taxon>
        <taxon>Agaricomycotina</taxon>
        <taxon>Tremellomycetes</taxon>
        <taxon>Tremellales</taxon>
        <taxon>Naemateliaceae</taxon>
        <taxon>Naematelia</taxon>
    </lineage>
</organism>
<evidence type="ECO:0000256" key="9">
    <source>
        <dbReference type="RuleBase" id="RU361240"/>
    </source>
</evidence>
<feature type="domain" description="Peptidase M28" evidence="10">
    <location>
        <begin position="193"/>
        <end position="363"/>
    </location>
</feature>
<dbReference type="Proteomes" id="UP000193986">
    <property type="component" value="Unassembled WGS sequence"/>
</dbReference>
<name>A0A1Y2AIC6_9TREE</name>
<evidence type="ECO:0000259" key="10">
    <source>
        <dbReference type="Pfam" id="PF04389"/>
    </source>
</evidence>
<evidence type="ECO:0000256" key="4">
    <source>
        <dbReference type="ARBA" id="ARBA00022723"/>
    </source>
</evidence>
<comment type="caution">
    <text evidence="11">The sequence shown here is derived from an EMBL/GenBank/DDBJ whole genome shotgun (WGS) entry which is preliminary data.</text>
</comment>
<evidence type="ECO:0000313" key="12">
    <source>
        <dbReference type="Proteomes" id="UP000193986"/>
    </source>
</evidence>
<dbReference type="GO" id="GO:0046872">
    <property type="term" value="F:metal ion binding"/>
    <property type="evidence" value="ECO:0007669"/>
    <property type="project" value="UniProtKB-KW"/>
</dbReference>
<evidence type="ECO:0000256" key="3">
    <source>
        <dbReference type="ARBA" id="ARBA00022670"/>
    </source>
</evidence>
<dbReference type="PANTHER" id="PTHR12147">
    <property type="entry name" value="METALLOPEPTIDASE M28 FAMILY MEMBER"/>
    <property type="match status" value="1"/>
</dbReference>
<keyword evidence="7 9" id="KW-0862">Zinc</keyword>
<dbReference type="GO" id="GO:0008235">
    <property type="term" value="F:metalloexopeptidase activity"/>
    <property type="evidence" value="ECO:0007669"/>
    <property type="project" value="InterPro"/>
</dbReference>
<dbReference type="GO" id="GO:0006508">
    <property type="term" value="P:proteolysis"/>
    <property type="evidence" value="ECO:0007669"/>
    <property type="project" value="UniProtKB-KW"/>
</dbReference>
<protein>
    <recommendedName>
        <fullName evidence="9">Peptide hydrolase</fullName>
        <ecNumber evidence="9">3.4.-.-</ecNumber>
    </recommendedName>
</protein>
<feature type="signal peptide" evidence="9">
    <location>
        <begin position="1"/>
        <end position="18"/>
    </location>
</feature>
<evidence type="ECO:0000256" key="5">
    <source>
        <dbReference type="ARBA" id="ARBA00022729"/>
    </source>
</evidence>